<dbReference type="Pfam" id="PF07690">
    <property type="entry name" value="MFS_1"/>
    <property type="match status" value="2"/>
</dbReference>
<feature type="transmembrane region" description="Helical" evidence="2">
    <location>
        <begin position="583"/>
        <end position="603"/>
    </location>
</feature>
<evidence type="ECO:0000256" key="1">
    <source>
        <dbReference type="ARBA" id="ARBA00004141"/>
    </source>
</evidence>
<dbReference type="PANTHER" id="PTHR11360:SF284">
    <property type="entry name" value="EG:103B4.3 PROTEIN-RELATED"/>
    <property type="match status" value="1"/>
</dbReference>
<dbReference type="SUPFAM" id="SSF103473">
    <property type="entry name" value="MFS general substrate transporter"/>
    <property type="match status" value="1"/>
</dbReference>
<dbReference type="OrthoDB" id="6499973at2759"/>
<dbReference type="InterPro" id="IPR020846">
    <property type="entry name" value="MFS_dom"/>
</dbReference>
<keyword evidence="5" id="KW-1185">Reference proteome</keyword>
<feature type="transmembrane region" description="Helical" evidence="2">
    <location>
        <begin position="246"/>
        <end position="267"/>
    </location>
</feature>
<sequence>TNDARFSRKPIAFPPRFFPGNFPNLVQWLGDYFRTECFGRFLPISFRNFHAPRPDGGMTFVNMSIGSTKRRDEDEDSEMPPPPDGGWGWMVVFGSFMIHVVTDGVTYCFGIFYDEFLDYFREGQGFTSLILSILVGVTLCSGPLSSYFVNRYGCRAVTIAGSLLGSACLVASFWAQNVLTLCLTVGLGTGVGFGLIYLPAIVSVTTYFEKKRSLATGIAVCGSGFGTFIFAPIISKLLNEYGWRGSILIIGGIILECILFGALFRPLETAGGGSRKSVKGKELKPSEAVVDLHVSERDVRELTTGLLHNGAVNGNMHRPHSVAHFTISKPTRAEANGAAAAAAPSSEKFSQSETSRLALSQPMLTQSEGRYRHQYQFGSQGWRRHGPFDRPDVLYQGSLMNIPSYRSKLSLRKGEYGELMERRDGEEEAARAKVCGCVPCSEEVREMLDCSLFRDVIFLLFSFSNLLTSIGFNVPYVYLVPKARGLKMTIERAGMLISIIGASNTIGRVILGYISDKPWIDRLSIYNWSLTICGTATVISAFCSSFYTLAIYSAIFGFTAGAYVGLTSVILVDLLGIERLTNAFGLLLLFQGIASLAGPPIAGGLYEITDSYNPGFVLAGSAIGMSGLILFLIPPVQKWQAKKLKKKQTNIHL</sequence>
<evidence type="ECO:0000259" key="3">
    <source>
        <dbReference type="PROSITE" id="PS50850"/>
    </source>
</evidence>
<dbReference type="InterPro" id="IPR011701">
    <property type="entry name" value="MFS"/>
</dbReference>
<dbReference type="EMBL" id="OU900101">
    <property type="protein sequence ID" value="CAG9864488.1"/>
    <property type="molecule type" value="Genomic_DNA"/>
</dbReference>
<dbReference type="GO" id="GO:0016020">
    <property type="term" value="C:membrane"/>
    <property type="evidence" value="ECO:0007669"/>
    <property type="project" value="UniProtKB-SubCell"/>
</dbReference>
<dbReference type="PROSITE" id="PS50850">
    <property type="entry name" value="MFS"/>
    <property type="match status" value="1"/>
</dbReference>
<dbReference type="InterPro" id="IPR050327">
    <property type="entry name" value="Proton-linked_MCT"/>
</dbReference>
<feature type="transmembrane region" description="Helical" evidence="2">
    <location>
        <begin position="526"/>
        <end position="549"/>
    </location>
</feature>
<evidence type="ECO:0000256" key="2">
    <source>
        <dbReference type="SAM" id="Phobius"/>
    </source>
</evidence>
<feature type="domain" description="Major facilitator superfamily (MFS) profile" evidence="3">
    <location>
        <begin position="457"/>
        <end position="653"/>
    </location>
</feature>
<feature type="transmembrane region" description="Helical" evidence="2">
    <location>
        <begin position="493"/>
        <end position="514"/>
    </location>
</feature>
<name>A0A9N9TYP1_PHYSR</name>
<feature type="transmembrane region" description="Helical" evidence="2">
    <location>
        <begin position="125"/>
        <end position="149"/>
    </location>
</feature>
<keyword evidence="2" id="KW-0472">Membrane</keyword>
<feature type="transmembrane region" description="Helical" evidence="2">
    <location>
        <begin position="615"/>
        <end position="636"/>
    </location>
</feature>
<dbReference type="AlphaFoldDB" id="A0A9N9TYP1"/>
<protein>
    <recommendedName>
        <fullName evidence="3">Major facilitator superfamily (MFS) profile domain-containing protein</fullName>
    </recommendedName>
</protein>
<feature type="transmembrane region" description="Helical" evidence="2">
    <location>
        <begin position="181"/>
        <end position="202"/>
    </location>
</feature>
<accession>A0A9N9TYP1</accession>
<evidence type="ECO:0000313" key="5">
    <source>
        <dbReference type="Proteomes" id="UP001153712"/>
    </source>
</evidence>
<feature type="transmembrane region" description="Helical" evidence="2">
    <location>
        <begin position="214"/>
        <end position="234"/>
    </location>
</feature>
<feature type="transmembrane region" description="Helical" evidence="2">
    <location>
        <begin position="456"/>
        <end position="478"/>
    </location>
</feature>
<feature type="transmembrane region" description="Helical" evidence="2">
    <location>
        <begin position="156"/>
        <end position="175"/>
    </location>
</feature>
<organism evidence="4 5">
    <name type="scientific">Phyllotreta striolata</name>
    <name type="common">Striped flea beetle</name>
    <name type="synonym">Crioceris striolata</name>
    <dbReference type="NCBI Taxonomy" id="444603"/>
    <lineage>
        <taxon>Eukaryota</taxon>
        <taxon>Metazoa</taxon>
        <taxon>Ecdysozoa</taxon>
        <taxon>Arthropoda</taxon>
        <taxon>Hexapoda</taxon>
        <taxon>Insecta</taxon>
        <taxon>Pterygota</taxon>
        <taxon>Neoptera</taxon>
        <taxon>Endopterygota</taxon>
        <taxon>Coleoptera</taxon>
        <taxon>Polyphaga</taxon>
        <taxon>Cucujiformia</taxon>
        <taxon>Chrysomeloidea</taxon>
        <taxon>Chrysomelidae</taxon>
        <taxon>Galerucinae</taxon>
        <taxon>Alticini</taxon>
        <taxon>Phyllotreta</taxon>
    </lineage>
</organism>
<reference evidence="4" key="1">
    <citation type="submission" date="2022-01" db="EMBL/GenBank/DDBJ databases">
        <authorList>
            <person name="King R."/>
        </authorList>
    </citation>
    <scope>NUCLEOTIDE SEQUENCE</scope>
</reference>
<dbReference type="InterPro" id="IPR036259">
    <property type="entry name" value="MFS_trans_sf"/>
</dbReference>
<dbReference type="Proteomes" id="UP001153712">
    <property type="component" value="Chromosome 8"/>
</dbReference>
<feature type="non-terminal residue" evidence="4">
    <location>
        <position position="1"/>
    </location>
</feature>
<dbReference type="Gene3D" id="1.20.1250.20">
    <property type="entry name" value="MFS general substrate transporter like domains"/>
    <property type="match status" value="2"/>
</dbReference>
<comment type="subcellular location">
    <subcellularLocation>
        <location evidence="1">Membrane</location>
        <topology evidence="1">Multi-pass membrane protein</topology>
    </subcellularLocation>
</comment>
<proteinExistence type="predicted"/>
<dbReference type="CDD" id="cd17352">
    <property type="entry name" value="MFS_MCT_SLC16"/>
    <property type="match status" value="1"/>
</dbReference>
<gene>
    <name evidence="4" type="ORF">PHYEVI_LOCUS10743</name>
</gene>
<dbReference type="GO" id="GO:0008028">
    <property type="term" value="F:monocarboxylic acid transmembrane transporter activity"/>
    <property type="evidence" value="ECO:0007669"/>
    <property type="project" value="TreeGrafter"/>
</dbReference>
<keyword evidence="2" id="KW-1133">Transmembrane helix</keyword>
<dbReference type="PANTHER" id="PTHR11360">
    <property type="entry name" value="MONOCARBOXYLATE TRANSPORTER"/>
    <property type="match status" value="1"/>
</dbReference>
<feature type="transmembrane region" description="Helical" evidence="2">
    <location>
        <begin position="87"/>
        <end position="113"/>
    </location>
</feature>
<evidence type="ECO:0000313" key="4">
    <source>
        <dbReference type="EMBL" id="CAG9864488.1"/>
    </source>
</evidence>
<keyword evidence="2" id="KW-0812">Transmembrane</keyword>
<feature type="transmembrane region" description="Helical" evidence="2">
    <location>
        <begin position="555"/>
        <end position="576"/>
    </location>
</feature>